<dbReference type="STRING" id="745411.B3C1_15277"/>
<keyword evidence="1" id="KW-0472">Membrane</keyword>
<feature type="transmembrane region" description="Helical" evidence="1">
    <location>
        <begin position="82"/>
        <end position="102"/>
    </location>
</feature>
<dbReference type="EMBL" id="AMRI01000024">
    <property type="protein sequence ID" value="EKE69485.1"/>
    <property type="molecule type" value="Genomic_DNA"/>
</dbReference>
<evidence type="ECO:0000313" key="3">
    <source>
        <dbReference type="Proteomes" id="UP000006755"/>
    </source>
</evidence>
<feature type="transmembrane region" description="Helical" evidence="1">
    <location>
        <begin position="123"/>
        <end position="147"/>
    </location>
</feature>
<gene>
    <name evidence="2" type="ORF">B3C1_15277</name>
</gene>
<reference evidence="2 3" key="1">
    <citation type="journal article" date="2012" name="J. Bacteriol.">
        <title>Genome Sequence of Gallaecimonas xiamenensis Type Strain 3-C-1.</title>
        <authorList>
            <person name="Lai Q."/>
            <person name="Wang L."/>
            <person name="Wang W."/>
            <person name="Shao Z."/>
        </authorList>
    </citation>
    <scope>NUCLEOTIDE SEQUENCE [LARGE SCALE GENOMIC DNA]</scope>
    <source>
        <strain evidence="2 3">3-C-1</strain>
    </source>
</reference>
<keyword evidence="1" id="KW-1133">Transmembrane helix</keyword>
<feature type="transmembrane region" description="Helical" evidence="1">
    <location>
        <begin position="50"/>
        <end position="70"/>
    </location>
</feature>
<evidence type="ECO:0008006" key="4">
    <source>
        <dbReference type="Google" id="ProtNLM"/>
    </source>
</evidence>
<sequence length="153" mass="17101">MYYYILTLHFIGALLLAGMPLLSLLALLPSGIRKGEWQPMADFAVAFERLAWPLFLLMLGSGAALTWVNSTNVRDLWTLGSQAGQVLLGKTLGTTGFALLWWGWRYQVVPRLGRWRLSWVVGYLLMLSMVALALSEWGILYMAGFFLSEGQGI</sequence>
<dbReference type="AlphaFoldDB" id="K2JW75"/>
<dbReference type="RefSeq" id="WP_008485929.1">
    <property type="nucleotide sequence ID" value="NZ_AMRI01000024.1"/>
</dbReference>
<evidence type="ECO:0000256" key="1">
    <source>
        <dbReference type="SAM" id="Phobius"/>
    </source>
</evidence>
<organism evidence="2 3">
    <name type="scientific">Gallaecimonas xiamenensis 3-C-1</name>
    <dbReference type="NCBI Taxonomy" id="745411"/>
    <lineage>
        <taxon>Bacteria</taxon>
        <taxon>Pseudomonadati</taxon>
        <taxon>Pseudomonadota</taxon>
        <taxon>Gammaproteobacteria</taxon>
        <taxon>Enterobacterales</taxon>
        <taxon>Gallaecimonadaceae</taxon>
        <taxon>Gallaecimonas</taxon>
    </lineage>
</organism>
<evidence type="ECO:0000313" key="2">
    <source>
        <dbReference type="EMBL" id="EKE69485.1"/>
    </source>
</evidence>
<feature type="transmembrane region" description="Helical" evidence="1">
    <location>
        <begin position="6"/>
        <end position="29"/>
    </location>
</feature>
<dbReference type="OrthoDB" id="10018037at2"/>
<comment type="caution">
    <text evidence="2">The sequence shown here is derived from an EMBL/GenBank/DDBJ whole genome shotgun (WGS) entry which is preliminary data.</text>
</comment>
<name>K2JW75_9GAMM</name>
<keyword evidence="3" id="KW-1185">Reference proteome</keyword>
<accession>K2JW75</accession>
<protein>
    <recommendedName>
        <fullName evidence="4">Copper export protein</fullName>
    </recommendedName>
</protein>
<dbReference type="Proteomes" id="UP000006755">
    <property type="component" value="Unassembled WGS sequence"/>
</dbReference>
<keyword evidence="1" id="KW-0812">Transmembrane</keyword>
<proteinExistence type="predicted"/>